<evidence type="ECO:0000313" key="2">
    <source>
        <dbReference type="EMBL" id="GGI97076.1"/>
    </source>
</evidence>
<feature type="compositionally biased region" description="Acidic residues" evidence="1">
    <location>
        <begin position="1"/>
        <end position="19"/>
    </location>
</feature>
<keyword evidence="3" id="KW-1185">Reference proteome</keyword>
<evidence type="ECO:0000256" key="1">
    <source>
        <dbReference type="SAM" id="MobiDB-lite"/>
    </source>
</evidence>
<organism evidence="2 3">
    <name type="scientific">Halobellus salinus</name>
    <dbReference type="NCBI Taxonomy" id="931585"/>
    <lineage>
        <taxon>Archaea</taxon>
        <taxon>Methanobacteriati</taxon>
        <taxon>Methanobacteriota</taxon>
        <taxon>Stenosarchaea group</taxon>
        <taxon>Halobacteria</taxon>
        <taxon>Halobacteriales</taxon>
        <taxon>Haloferacaceae</taxon>
        <taxon>Halobellus</taxon>
    </lineage>
</organism>
<name>A0A830ECK3_9EURY</name>
<dbReference type="EMBL" id="BMOC01000001">
    <property type="protein sequence ID" value="GGI97076.1"/>
    <property type="molecule type" value="Genomic_DNA"/>
</dbReference>
<reference evidence="2" key="1">
    <citation type="journal article" date="2014" name="Int. J. Syst. Evol. Microbiol.">
        <title>Complete genome sequence of Corynebacterium casei LMG S-19264T (=DSM 44701T), isolated from a smear-ripened cheese.</title>
        <authorList>
            <consortium name="US DOE Joint Genome Institute (JGI-PGF)"/>
            <person name="Walter F."/>
            <person name="Albersmeier A."/>
            <person name="Kalinowski J."/>
            <person name="Ruckert C."/>
        </authorList>
    </citation>
    <scope>NUCLEOTIDE SEQUENCE</scope>
    <source>
        <strain evidence="2">JCM 14359</strain>
    </source>
</reference>
<sequence length="86" mass="9699">MSEPDAEDDQNPSDDDGSGQDETTHRHRKANKLKLSTGHLTVEAESVNDSVSDLADVCSKEMESLMRYYIRGEMEMLEEDDLHSII</sequence>
<proteinExistence type="predicted"/>
<evidence type="ECO:0000313" key="3">
    <source>
        <dbReference type="Proteomes" id="UP000653099"/>
    </source>
</evidence>
<accession>A0A830ECK3</accession>
<dbReference type="Proteomes" id="UP000653099">
    <property type="component" value="Unassembled WGS sequence"/>
</dbReference>
<dbReference type="AlphaFoldDB" id="A0A830ECK3"/>
<feature type="region of interest" description="Disordered" evidence="1">
    <location>
        <begin position="1"/>
        <end position="36"/>
    </location>
</feature>
<reference evidence="2" key="2">
    <citation type="submission" date="2020-09" db="EMBL/GenBank/DDBJ databases">
        <authorList>
            <person name="Sun Q."/>
            <person name="Ohkuma M."/>
        </authorList>
    </citation>
    <scope>NUCLEOTIDE SEQUENCE</scope>
    <source>
        <strain evidence="2">JCM 14359</strain>
    </source>
</reference>
<protein>
    <submittedName>
        <fullName evidence="2">Uncharacterized protein</fullName>
    </submittedName>
</protein>
<comment type="caution">
    <text evidence="2">The sequence shown here is derived from an EMBL/GenBank/DDBJ whole genome shotgun (WGS) entry which is preliminary data.</text>
</comment>
<gene>
    <name evidence="2" type="ORF">GCM10008995_03790</name>
</gene>
<dbReference type="OrthoDB" id="380766at2157"/>
<dbReference type="RefSeq" id="WP_188785681.1">
    <property type="nucleotide sequence ID" value="NZ_BMOC01000001.1"/>
</dbReference>